<evidence type="ECO:0000313" key="2">
    <source>
        <dbReference type="EMBL" id="MDQ0338926.1"/>
    </source>
</evidence>
<gene>
    <name evidence="2" type="ORF">J2S00_001712</name>
</gene>
<keyword evidence="3" id="KW-1185">Reference proteome</keyword>
<comment type="caution">
    <text evidence="2">The sequence shown here is derived from an EMBL/GenBank/DDBJ whole genome shotgun (WGS) entry which is preliminary data.</text>
</comment>
<reference evidence="2 3" key="1">
    <citation type="submission" date="2023-07" db="EMBL/GenBank/DDBJ databases">
        <title>Genomic Encyclopedia of Type Strains, Phase IV (KMG-IV): sequencing the most valuable type-strain genomes for metagenomic binning, comparative biology and taxonomic classification.</title>
        <authorList>
            <person name="Goeker M."/>
        </authorList>
    </citation>
    <scope>NUCLEOTIDE SEQUENCE [LARGE SCALE GENOMIC DNA]</scope>
    <source>
        <strain evidence="2 3">DSM 17740</strain>
    </source>
</reference>
<organism evidence="2 3">
    <name type="scientific">Caldalkalibacillus uzonensis</name>
    <dbReference type="NCBI Taxonomy" id="353224"/>
    <lineage>
        <taxon>Bacteria</taxon>
        <taxon>Bacillati</taxon>
        <taxon>Bacillota</taxon>
        <taxon>Bacilli</taxon>
        <taxon>Bacillales</taxon>
        <taxon>Bacillaceae</taxon>
        <taxon>Caldalkalibacillus</taxon>
    </lineage>
</organism>
<sequence length="106" mass="11263">MKENISNVLLELGLSLVGLCLAFVGVVVKNVRRLKEMTSTHWFIGLAGLSVFLIGFGLLSLLGTEPFAVPVIIAGIVGLVLSTAKLVFIFLQIGLILATSSINHSK</sequence>
<proteinExistence type="predicted"/>
<dbReference type="RefSeq" id="WP_307338077.1">
    <property type="nucleotide sequence ID" value="NZ_JAUSUQ010000005.1"/>
</dbReference>
<protein>
    <submittedName>
        <fullName evidence="2">CHASE2 domain-containing sensor protein</fullName>
    </submittedName>
</protein>
<evidence type="ECO:0000256" key="1">
    <source>
        <dbReference type="SAM" id="Phobius"/>
    </source>
</evidence>
<dbReference type="EMBL" id="JAUSUQ010000005">
    <property type="protein sequence ID" value="MDQ0338926.1"/>
    <property type="molecule type" value="Genomic_DNA"/>
</dbReference>
<keyword evidence="1" id="KW-0472">Membrane</keyword>
<evidence type="ECO:0000313" key="3">
    <source>
        <dbReference type="Proteomes" id="UP001232445"/>
    </source>
</evidence>
<feature type="transmembrane region" description="Helical" evidence="1">
    <location>
        <begin position="68"/>
        <end position="98"/>
    </location>
</feature>
<feature type="transmembrane region" description="Helical" evidence="1">
    <location>
        <begin position="43"/>
        <end position="62"/>
    </location>
</feature>
<dbReference type="Proteomes" id="UP001232445">
    <property type="component" value="Unassembled WGS sequence"/>
</dbReference>
<feature type="transmembrane region" description="Helical" evidence="1">
    <location>
        <begin position="12"/>
        <end position="31"/>
    </location>
</feature>
<keyword evidence="1" id="KW-0812">Transmembrane</keyword>
<keyword evidence="1" id="KW-1133">Transmembrane helix</keyword>
<accession>A0ABU0CSQ2</accession>
<name>A0ABU0CSQ2_9BACI</name>